<evidence type="ECO:0000256" key="1">
    <source>
        <dbReference type="ARBA" id="ARBA00006040"/>
    </source>
</evidence>
<dbReference type="Gene3D" id="3.40.390.10">
    <property type="entry name" value="Collagenase (Catalytic Domain)"/>
    <property type="match status" value="1"/>
</dbReference>
<dbReference type="InterPro" id="IPR024080">
    <property type="entry name" value="Neurolysin/TOP_N"/>
</dbReference>
<proteinExistence type="inferred from homology"/>
<dbReference type="Proteomes" id="UP000725649">
    <property type="component" value="Unassembled WGS sequence"/>
</dbReference>
<comment type="cofactor">
    <cofactor evidence="7">
        <name>Zn(2+)</name>
        <dbReference type="ChEBI" id="CHEBI:29105"/>
    </cofactor>
    <text evidence="7">Binds 1 zinc ion.</text>
</comment>
<name>A0A928HE11_9BACT</name>
<evidence type="ECO:0000256" key="5">
    <source>
        <dbReference type="ARBA" id="ARBA00022833"/>
    </source>
</evidence>
<dbReference type="InterPro" id="IPR024079">
    <property type="entry name" value="MetalloPept_cat_dom_sf"/>
</dbReference>
<dbReference type="InterPro" id="IPR001567">
    <property type="entry name" value="Pept_M3A_M3B_dom"/>
</dbReference>
<dbReference type="GO" id="GO:0006518">
    <property type="term" value="P:peptide metabolic process"/>
    <property type="evidence" value="ECO:0007669"/>
    <property type="project" value="TreeGrafter"/>
</dbReference>
<keyword evidence="5 7" id="KW-0862">Zinc</keyword>
<dbReference type="EMBL" id="SUVG01000003">
    <property type="protein sequence ID" value="MBE6421044.1"/>
    <property type="molecule type" value="Genomic_DNA"/>
</dbReference>
<dbReference type="FunFam" id="3.40.390.10:FF:000006">
    <property type="entry name" value="Thimet oligopeptidase 1"/>
    <property type="match status" value="1"/>
</dbReference>
<dbReference type="GO" id="GO:0046872">
    <property type="term" value="F:metal ion binding"/>
    <property type="evidence" value="ECO:0007669"/>
    <property type="project" value="UniProtKB-UniRule"/>
</dbReference>
<evidence type="ECO:0000256" key="3">
    <source>
        <dbReference type="ARBA" id="ARBA00022723"/>
    </source>
</evidence>
<dbReference type="Gene3D" id="1.10.1370.10">
    <property type="entry name" value="Neurolysin, domain 3"/>
    <property type="match status" value="1"/>
</dbReference>
<evidence type="ECO:0000256" key="4">
    <source>
        <dbReference type="ARBA" id="ARBA00022801"/>
    </source>
</evidence>
<comment type="similarity">
    <text evidence="1 7">Belongs to the peptidase M3 family.</text>
</comment>
<dbReference type="GO" id="GO:0004222">
    <property type="term" value="F:metalloendopeptidase activity"/>
    <property type="evidence" value="ECO:0007669"/>
    <property type="project" value="InterPro"/>
</dbReference>
<feature type="domain" description="Peptidase M3A/M3B catalytic" evidence="8">
    <location>
        <begin position="245"/>
        <end position="689"/>
    </location>
</feature>
<accession>A0A928HE11</accession>
<protein>
    <recommendedName>
        <fullName evidence="8">Peptidase M3A/M3B catalytic domain-containing protein</fullName>
    </recommendedName>
</protein>
<evidence type="ECO:0000313" key="10">
    <source>
        <dbReference type="Proteomes" id="UP000725649"/>
    </source>
</evidence>
<dbReference type="Pfam" id="PF01432">
    <property type="entry name" value="Peptidase_M3"/>
    <property type="match status" value="1"/>
</dbReference>
<organism evidence="9 10">
    <name type="scientific">Candidatus Avelusimicrobium gallicola</name>
    <dbReference type="NCBI Taxonomy" id="2562704"/>
    <lineage>
        <taxon>Bacteria</taxon>
        <taxon>Pseudomonadati</taxon>
        <taxon>Elusimicrobiota</taxon>
        <taxon>Elusimicrobia</taxon>
        <taxon>Elusimicrobiales</taxon>
        <taxon>Elusimicrobiaceae</taxon>
        <taxon>Candidatus Avelusimicrobium</taxon>
    </lineage>
</organism>
<evidence type="ECO:0000256" key="2">
    <source>
        <dbReference type="ARBA" id="ARBA00022670"/>
    </source>
</evidence>
<evidence type="ECO:0000256" key="7">
    <source>
        <dbReference type="RuleBase" id="RU003435"/>
    </source>
</evidence>
<comment type="caution">
    <text evidence="9">The sequence shown here is derived from an EMBL/GenBank/DDBJ whole genome shotgun (WGS) entry which is preliminary data.</text>
</comment>
<keyword evidence="6 7" id="KW-0482">Metalloprotease</keyword>
<evidence type="ECO:0000313" key="9">
    <source>
        <dbReference type="EMBL" id="MBE6421044.1"/>
    </source>
</evidence>
<evidence type="ECO:0000256" key="6">
    <source>
        <dbReference type="ARBA" id="ARBA00023049"/>
    </source>
</evidence>
<dbReference type="PANTHER" id="PTHR11804">
    <property type="entry name" value="PROTEASE M3 THIMET OLIGOPEPTIDASE-RELATED"/>
    <property type="match status" value="1"/>
</dbReference>
<dbReference type="CDD" id="cd06455">
    <property type="entry name" value="M3A_TOP"/>
    <property type="match status" value="1"/>
</dbReference>
<keyword evidence="2 7" id="KW-0645">Protease</keyword>
<dbReference type="PANTHER" id="PTHR11804:SF84">
    <property type="entry name" value="SACCHAROLYSIN"/>
    <property type="match status" value="1"/>
</dbReference>
<keyword evidence="3 7" id="KW-0479">Metal-binding</keyword>
<dbReference type="GO" id="GO:0006508">
    <property type="term" value="P:proteolysis"/>
    <property type="evidence" value="ECO:0007669"/>
    <property type="project" value="UniProtKB-KW"/>
</dbReference>
<dbReference type="InterPro" id="IPR045090">
    <property type="entry name" value="Pept_M3A_M3B"/>
</dbReference>
<dbReference type="AlphaFoldDB" id="A0A928HE11"/>
<keyword evidence="4 7" id="KW-0378">Hydrolase</keyword>
<dbReference type="SUPFAM" id="SSF55486">
    <property type="entry name" value="Metalloproteases ('zincins'), catalytic domain"/>
    <property type="match status" value="1"/>
</dbReference>
<sequence length="694" mass="79495">MRKTDTIKVYYITMKKTKLILLIFLFLISTGAYGMADMFKNGVLHFDYKAEELAPAEAAARVQLEKDLAALIAIPAAERTFENTIMGYERAFDKYSEALGMSGFLSYVSTDKNFRDTALALQMQISQYMVDVATRRDVYKAIREYTDTNPQLDPIQAKLVKEMLIGFKHSGMDLNDEDLEKFKALNKEKAEYVIKFDKNVQEYKDPLAVTREQLQGLGEDYIGKLEKTEDGKYLITLDYPDYVPFMLNADDEQARKALEYKYNRRGGEENVELLEKTLTLRRQIAHLLGYETHAALKLENRMAKNPKTVMSFLKDLQKKLKPMSKKEDKEMLAYKNKKTGKKSRTLYPWESGYWSNKYRKENLNLDSEKIKEYFPSQVVISGMLDLFGGIFGITFEPADIPVWHPDVKAFQIKDSASGELISYFYMDLYPREGKYKHAACFDLVSGEEKEDGSYQIPFVAIVANMNKPSADTPSLLKHGEVETLFHEFGHVLHNALTKSKYGAFSGTSVSWDFVETPSQMLERWAWDPAVLKKISKHYKTGEALPDDLIARMIEAKNFGAGGGYLRQNFFAQYDMTLHTLDKTPDTTQLYFDLTKKIRALPLTKNTIPQASFGHIMGGYDAGYYGYLWSEVIAEDCFSEFEKHGIFNTEIGLKFRREILEKGGTLEEEEMVQNFLGRPVNNGPFLKSIGLTEEK</sequence>
<gene>
    <name evidence="9" type="ORF">E7027_02745</name>
</gene>
<dbReference type="Gene3D" id="1.20.1050.40">
    <property type="entry name" value="Endopeptidase. Chain P, domain 1"/>
    <property type="match status" value="1"/>
</dbReference>
<reference evidence="9" key="1">
    <citation type="submission" date="2019-04" db="EMBL/GenBank/DDBJ databases">
        <title>Evolution of Biomass-Degrading Anaerobic Consortia Revealed by Metagenomics.</title>
        <authorList>
            <person name="Peng X."/>
        </authorList>
    </citation>
    <scope>NUCLEOTIDE SEQUENCE</scope>
    <source>
        <strain evidence="9">SIG66</strain>
    </source>
</reference>
<evidence type="ECO:0000259" key="8">
    <source>
        <dbReference type="Pfam" id="PF01432"/>
    </source>
</evidence>
<dbReference type="InterPro" id="IPR024077">
    <property type="entry name" value="Neurolysin/TOP_dom2"/>
</dbReference>